<dbReference type="PROSITE" id="PS50221">
    <property type="entry name" value="GAIN_B"/>
    <property type="match status" value="2"/>
</dbReference>
<dbReference type="Gene3D" id="2.60.220.50">
    <property type="match status" value="2"/>
</dbReference>
<evidence type="ECO:0000259" key="9">
    <source>
        <dbReference type="PROSITE" id="PS50221"/>
    </source>
</evidence>
<dbReference type="Proteomes" id="UP001642483">
    <property type="component" value="Unassembled WGS sequence"/>
</dbReference>
<evidence type="ECO:0000256" key="8">
    <source>
        <dbReference type="SAM" id="SignalP"/>
    </source>
</evidence>
<keyword evidence="3 7" id="KW-1133">Transmembrane helix</keyword>
<keyword evidence="13" id="KW-1185">Reference proteome</keyword>
<feature type="transmembrane region" description="Helical" evidence="7">
    <location>
        <begin position="893"/>
        <end position="921"/>
    </location>
</feature>
<dbReference type="Pfam" id="PF00002">
    <property type="entry name" value="7tm_2"/>
    <property type="match status" value="2"/>
</dbReference>
<feature type="compositionally biased region" description="Low complexity" evidence="6">
    <location>
        <begin position="330"/>
        <end position="364"/>
    </location>
</feature>
<dbReference type="PROSITE" id="PS50261">
    <property type="entry name" value="G_PROTEIN_RECEP_F2_4"/>
    <property type="match status" value="2"/>
</dbReference>
<keyword evidence="5" id="KW-1015">Disulfide bond</keyword>
<dbReference type="InterPro" id="IPR017452">
    <property type="entry name" value="GPCR_Rhodpsn_7TM"/>
</dbReference>
<feature type="compositionally biased region" description="Low complexity" evidence="6">
    <location>
        <begin position="421"/>
        <end position="434"/>
    </location>
</feature>
<dbReference type="InterPro" id="IPR017981">
    <property type="entry name" value="GPCR_2-like_7TM"/>
</dbReference>
<keyword evidence="8" id="KW-0732">Signal</keyword>
<comment type="subcellular location">
    <subcellularLocation>
        <location evidence="1">Membrane</location>
        <topology evidence="1">Multi-pass membrane protein</topology>
    </subcellularLocation>
</comment>
<evidence type="ECO:0000313" key="12">
    <source>
        <dbReference type="EMBL" id="CAK8674395.1"/>
    </source>
</evidence>
<feature type="transmembrane region" description="Helical" evidence="7">
    <location>
        <begin position="838"/>
        <end position="860"/>
    </location>
</feature>
<feature type="compositionally biased region" description="Low complexity" evidence="6">
    <location>
        <begin position="41"/>
        <end position="102"/>
    </location>
</feature>
<dbReference type="PANTHER" id="PTHR12011:SF471">
    <property type="entry name" value="G-PROTEIN COUPLED RECEPTORS FAMILY 2 PROFILE 2 DOMAIN-CONTAINING PROTEIN"/>
    <property type="match status" value="1"/>
</dbReference>
<feature type="compositionally biased region" description="Low complexity" evidence="6">
    <location>
        <begin position="1159"/>
        <end position="1207"/>
    </location>
</feature>
<feature type="domain" description="GAIN-B" evidence="9">
    <location>
        <begin position="1414"/>
        <end position="1582"/>
    </location>
</feature>
<feature type="transmembrane region" description="Helical" evidence="7">
    <location>
        <begin position="968"/>
        <end position="991"/>
    </location>
</feature>
<feature type="domain" description="G-protein coupled receptors family 1 profile" evidence="11">
    <location>
        <begin position="1604"/>
        <end position="1853"/>
    </location>
</feature>
<dbReference type="PRINTS" id="PR00249">
    <property type="entry name" value="GPCRSECRETIN"/>
</dbReference>
<dbReference type="InterPro" id="IPR000832">
    <property type="entry name" value="GPCR_2_secretin-like"/>
</dbReference>
<feature type="compositionally biased region" description="Low complexity" evidence="6">
    <location>
        <begin position="1081"/>
        <end position="1129"/>
    </location>
</feature>
<feature type="compositionally biased region" description="Polar residues" evidence="6">
    <location>
        <begin position="365"/>
        <end position="388"/>
    </location>
</feature>
<gene>
    <name evidence="12" type="ORF">CVLEPA_LOCUS4097</name>
</gene>
<feature type="transmembrane region" description="Helical" evidence="7">
    <location>
        <begin position="1664"/>
        <end position="1689"/>
    </location>
</feature>
<feature type="compositionally biased region" description="Low complexity" evidence="6">
    <location>
        <begin position="400"/>
        <end position="412"/>
    </location>
</feature>
<dbReference type="InterPro" id="IPR046338">
    <property type="entry name" value="GAIN_dom_sf"/>
</dbReference>
<feature type="region of interest" description="Disordered" evidence="6">
    <location>
        <begin position="1264"/>
        <end position="1289"/>
    </location>
</feature>
<feature type="transmembrane region" description="Helical" evidence="7">
    <location>
        <begin position="762"/>
        <end position="781"/>
    </location>
</feature>
<evidence type="ECO:0000256" key="7">
    <source>
        <dbReference type="SAM" id="Phobius"/>
    </source>
</evidence>
<feature type="transmembrane region" description="Helical" evidence="7">
    <location>
        <begin position="1589"/>
        <end position="1613"/>
    </location>
</feature>
<evidence type="ECO:0000256" key="5">
    <source>
        <dbReference type="ARBA" id="ARBA00023157"/>
    </source>
</evidence>
<name>A0ABP0F3V2_CLALP</name>
<dbReference type="SMART" id="SM00303">
    <property type="entry name" value="GPS"/>
    <property type="match status" value="2"/>
</dbReference>
<feature type="region of interest" description="Disordered" evidence="6">
    <location>
        <begin position="1158"/>
        <end position="1221"/>
    </location>
</feature>
<feature type="transmembrane region" description="Helical" evidence="7">
    <location>
        <begin position="1804"/>
        <end position="1825"/>
    </location>
</feature>
<evidence type="ECO:0000256" key="6">
    <source>
        <dbReference type="SAM" id="MobiDB-lite"/>
    </source>
</evidence>
<feature type="transmembrane region" description="Helical" evidence="7">
    <location>
        <begin position="1756"/>
        <end position="1784"/>
    </location>
</feature>
<feature type="region of interest" description="Disordered" evidence="6">
    <location>
        <begin position="1081"/>
        <end position="1143"/>
    </location>
</feature>
<organism evidence="12 13">
    <name type="scientific">Clavelina lepadiformis</name>
    <name type="common">Light-bulb sea squirt</name>
    <name type="synonym">Ascidia lepadiformis</name>
    <dbReference type="NCBI Taxonomy" id="159417"/>
    <lineage>
        <taxon>Eukaryota</taxon>
        <taxon>Metazoa</taxon>
        <taxon>Chordata</taxon>
        <taxon>Tunicata</taxon>
        <taxon>Ascidiacea</taxon>
        <taxon>Aplousobranchia</taxon>
        <taxon>Clavelinidae</taxon>
        <taxon>Clavelina</taxon>
    </lineage>
</organism>
<reference evidence="12 13" key="1">
    <citation type="submission" date="2024-02" db="EMBL/GenBank/DDBJ databases">
        <authorList>
            <person name="Daric V."/>
            <person name="Darras S."/>
        </authorList>
    </citation>
    <scope>NUCLEOTIDE SEQUENCE [LARGE SCALE GENOMIC DNA]</scope>
</reference>
<feature type="domain" description="G-protein coupled receptors family 2 profile 2" evidence="10">
    <location>
        <begin position="1587"/>
        <end position="1857"/>
    </location>
</feature>
<dbReference type="PANTHER" id="PTHR12011">
    <property type="entry name" value="ADHESION G-PROTEIN COUPLED RECEPTOR"/>
    <property type="match status" value="1"/>
</dbReference>
<feature type="compositionally biased region" description="Low complexity" evidence="6">
    <location>
        <begin position="24"/>
        <end position="34"/>
    </location>
</feature>
<dbReference type="InterPro" id="IPR057244">
    <property type="entry name" value="GAIN_B"/>
</dbReference>
<feature type="transmembrane region" description="Helical" evidence="7">
    <location>
        <begin position="801"/>
        <end position="826"/>
    </location>
</feature>
<feature type="signal peptide" evidence="8">
    <location>
        <begin position="1"/>
        <end position="20"/>
    </location>
</feature>
<feature type="transmembrane region" description="Helical" evidence="7">
    <location>
        <begin position="1625"/>
        <end position="1644"/>
    </location>
</feature>
<dbReference type="PROSITE" id="PS50262">
    <property type="entry name" value="G_PROTEIN_RECEP_F1_2"/>
    <property type="match status" value="2"/>
</dbReference>
<evidence type="ECO:0000256" key="1">
    <source>
        <dbReference type="ARBA" id="ARBA00004141"/>
    </source>
</evidence>
<evidence type="ECO:0000259" key="11">
    <source>
        <dbReference type="PROSITE" id="PS50262"/>
    </source>
</evidence>
<feature type="compositionally biased region" description="Polar residues" evidence="6">
    <location>
        <begin position="103"/>
        <end position="126"/>
    </location>
</feature>
<feature type="region of interest" description="Disordered" evidence="6">
    <location>
        <begin position="330"/>
        <end position="388"/>
    </location>
</feature>
<keyword evidence="2 7" id="KW-0812">Transmembrane</keyword>
<feature type="transmembrane region" description="Helical" evidence="7">
    <location>
        <begin position="1701"/>
        <end position="1723"/>
    </location>
</feature>
<sequence length="1917" mass="206859">MRKILPSTIFIVAFIPSILAQSPSSTTSSTTTTTLAVASNSTVPPSTAESESPSSTTSSTTTTTLAVASNSTIPPSTAESESPSSTTSTTTTTTSAVASNSTVPPSTAESESNKHFNNGNSMTTNMLWHFNVLPNTSGPSSTTSTTTTTTSAVASNSTVPPSTAESESPSSTTSTTTTTTTSAVASNSTVPPSTAESESPSSTTSSTTTSAVASNSTVPPSTAESESPSSTTSSTTATTSAVASNSTIPPSTAESGSPSSTTTSYTSPVTTQSATITDNSTSEDDYGYDYVYSRPIIEDYSEYNVSTPGPTGNVLTQTNNVSVAAITSASATSSATTSTMEDKSPSSTTTSITSPVTTQSTTIIDNSTTAEPVSENNTSTPGPTENVLTQTNNVSVAATTSASVTSSATTSTMEDKSLNRTTTSYTSSMTSQSTALTDVSTPGLTEVDWTPTSVLSGLEPNEEINDLESIVSAETTLTAEDSAIVVEIVGSIAALPSTNLTEDSGPRLLRILDQVADKVNVSDGEVFNATTPNVFVAVVNLPEANSSIEGNFSGVGLKVVNENISSFTDESFALYYDEQNTIQSSIFIPYEVISKSKDGKVSFYSFLGDSFFRPNSSSNNIGTETNSKKSFVNSDIIISATILDPESSTENLRDNIKISFRINESSAIFGSSVCGFWVEDGSYWSSEGCTKLSLSEQLLRCECNHLTNFASLFAYGNLTHDKGLDILTYVGCTISAIASLCTIIALLIIWKSIKVQMKQSTKFVMLNLSLSLFLLNILILISEVPGVRSDEEKCKAVAGILHFALISTFLWMFAQAVPVFISIIKPIHFKVYFSSKKFIISFLFLGWGLPLILVVLVATLKPEWYVNQVNDVNPDKTPKIQGQFRCWIVPDMMIYLVIIPAAILLSCILFLYVCSTIKYLLQKRPGEKSMKKREGQLKTNLRFSVTLFVMFGITWIFGFLIFNSSDVSLAFAYIFTIFNSLQGFTLFIIFIRRKGVKQNIRESLLKLTPKPSVASNTSRVKEERTSVSVTTTTHQPRIYIVECSEAQYCQKNPTRQAMKKILSSTILIVAFIPSILAQNSTTSSTTTTNSAVASNTTIPPSTAESESPSSTTSSTTTTTSAVASNATVPPSTPESESNKHFNNRKSMTTNLLWHFNVLPNTSGPSSTTSSTTTTTSAVASNSTVPPSTAESESPSSTTTSYTSPVTTQSATITDNSTSEDDYGYDYVYSRPIIEDYSEYNISTPGPTENVLTQTNNVSVAATTSASATSSATTSTMEDKSLNSTTTSYTSSMTSQSTALTDVSTPGLTEVDWTPTSVLSGLEPIEEINDLESIVSAETTLTAEDSAIVVEIVGSIAALPSTNLTEDSGPRLLRILDQVADKVNVSDGEVFNATTPNVFVAVVNLPGANSSIEGNFSGVGLKVVNENISSFTDESFALYYEEHNTIQSSIFIPYEVISKSKDGKVSFYSFLGDSFFRPNSSSNIIGTENNSKKSFVNSDIIISATILDPEISTENLRDNIKISFRINESSAIFGSSVCGFWVEDGSYWSSEGCTKLPSSDQLLRCECNHLTNFASLFAYGNLTHDKGLDILTYVGCTISAIASLCTIIALLIIWKFIKVQMKQSTKFVMLNLSLSLFLLNILILISEIPGVRSDEEKCRAVAGTLHFALISTFLWMFAQAVPVFISIIKPIYFKVYFSSKKFIISFLFLGWGLPLILVVLFATLKPEWYVSQVNDVNPDKTPKIQGQFRCWIVPDMMIYLVIIPAAILLSCILFLYVCSTIKYLLQKRPGEKSMKQREGQLKTNLTFSLTLFVMFGITWIFGFLIFNSSDVSLAFAYIFTIFNSLQGFTLFIIFIRRKGVKQNIRESLLKLTPKPSVASNTSRVKEERTSVSVTTTTRQPRIYIVECSEAQYWWEPSH</sequence>
<feature type="compositionally biased region" description="Low complexity" evidence="6">
    <location>
        <begin position="134"/>
        <end position="273"/>
    </location>
</feature>
<feature type="domain" description="G-protein coupled receptors family 2 profile 2" evidence="10">
    <location>
        <begin position="724"/>
        <end position="994"/>
    </location>
</feature>
<feature type="transmembrane region" description="Helical" evidence="7">
    <location>
        <begin position="726"/>
        <end position="750"/>
    </location>
</feature>
<keyword evidence="4 7" id="KW-0472">Membrane</keyword>
<feature type="transmembrane region" description="Helical" evidence="7">
    <location>
        <begin position="1831"/>
        <end position="1854"/>
    </location>
</feature>
<feature type="compositionally biased region" description="Low complexity" evidence="6">
    <location>
        <begin position="1264"/>
        <end position="1275"/>
    </location>
</feature>
<protein>
    <submittedName>
        <fullName evidence="12">Uncharacterized protein</fullName>
    </submittedName>
</protein>
<dbReference type="EMBL" id="CAWYQH010000013">
    <property type="protein sequence ID" value="CAK8674395.1"/>
    <property type="molecule type" value="Genomic_DNA"/>
</dbReference>
<feature type="transmembrane region" description="Helical" evidence="7">
    <location>
        <begin position="1061"/>
        <end position="1077"/>
    </location>
</feature>
<feature type="region of interest" description="Disordered" evidence="6">
    <location>
        <begin position="400"/>
        <end position="444"/>
    </location>
</feature>
<feature type="domain" description="G-protein coupled receptors family 1 profile" evidence="11">
    <location>
        <begin position="741"/>
        <end position="956"/>
    </location>
</feature>
<dbReference type="Pfam" id="PF01825">
    <property type="entry name" value="GPS"/>
    <property type="match status" value="2"/>
</dbReference>
<feature type="region of interest" description="Disordered" evidence="6">
    <location>
        <begin position="21"/>
        <end position="287"/>
    </location>
</feature>
<feature type="domain" description="GAIN-B" evidence="9">
    <location>
        <begin position="551"/>
        <end position="719"/>
    </location>
</feature>
<accession>A0ABP0F3V2</accession>
<feature type="chain" id="PRO_5046059780" evidence="8">
    <location>
        <begin position="21"/>
        <end position="1917"/>
    </location>
</feature>
<proteinExistence type="predicted"/>
<feature type="transmembrane region" description="Helical" evidence="7">
    <location>
        <begin position="941"/>
        <end position="962"/>
    </location>
</feature>
<comment type="caution">
    <text evidence="12">The sequence shown here is derived from an EMBL/GenBank/DDBJ whole genome shotgun (WGS) entry which is preliminary data.</text>
</comment>
<evidence type="ECO:0000256" key="4">
    <source>
        <dbReference type="ARBA" id="ARBA00023136"/>
    </source>
</evidence>
<evidence type="ECO:0000256" key="3">
    <source>
        <dbReference type="ARBA" id="ARBA00022989"/>
    </source>
</evidence>
<dbReference type="SUPFAM" id="SSF81321">
    <property type="entry name" value="Family A G protein-coupled receptor-like"/>
    <property type="match status" value="2"/>
</dbReference>
<evidence type="ECO:0000259" key="10">
    <source>
        <dbReference type="PROSITE" id="PS50261"/>
    </source>
</evidence>
<evidence type="ECO:0000256" key="2">
    <source>
        <dbReference type="ARBA" id="ARBA00022692"/>
    </source>
</evidence>
<dbReference type="InterPro" id="IPR000203">
    <property type="entry name" value="GPS"/>
</dbReference>
<dbReference type="Gene3D" id="1.20.1070.10">
    <property type="entry name" value="Rhodopsin 7-helix transmembrane proteins"/>
    <property type="match status" value="2"/>
</dbReference>
<evidence type="ECO:0000313" key="13">
    <source>
        <dbReference type="Proteomes" id="UP001642483"/>
    </source>
</evidence>